<dbReference type="OrthoDB" id="675647at2759"/>
<dbReference type="OMA" id="CDIPVAN"/>
<dbReference type="GO" id="GO:0045735">
    <property type="term" value="F:nutrient reservoir activity"/>
    <property type="evidence" value="ECO:0007669"/>
    <property type="project" value="InterPro"/>
</dbReference>
<gene>
    <name evidence="4" type="primary">LOC100831291</name>
    <name evidence="3" type="ORF">BRADI_4g03950v3</name>
</gene>
<dbReference type="Gene3D" id="1.10.110.10">
    <property type="entry name" value="Plant lipid-transfer and hydrophobic proteins"/>
    <property type="match status" value="1"/>
</dbReference>
<evidence type="ECO:0000313" key="4">
    <source>
        <dbReference type="EnsemblPlants" id="KQJ86201"/>
    </source>
</evidence>
<evidence type="ECO:0000313" key="3">
    <source>
        <dbReference type="EMBL" id="KQJ86201.1"/>
    </source>
</evidence>
<protein>
    <recommendedName>
        <fullName evidence="2">Bifunctional inhibitor/plant lipid transfer protein/seed storage helical domain-containing protein</fullName>
    </recommendedName>
</protein>
<reference evidence="4" key="3">
    <citation type="submission" date="2018-08" db="UniProtKB">
        <authorList>
            <consortium name="EnsemblPlants"/>
        </authorList>
    </citation>
    <scope>IDENTIFICATION</scope>
    <source>
        <strain evidence="4">cv. Bd21</strain>
    </source>
</reference>
<keyword evidence="5" id="KW-1185">Reference proteome</keyword>
<organism evidence="3">
    <name type="scientific">Brachypodium distachyon</name>
    <name type="common">Purple false brome</name>
    <name type="synonym">Trachynia distachya</name>
    <dbReference type="NCBI Taxonomy" id="15368"/>
    <lineage>
        <taxon>Eukaryota</taxon>
        <taxon>Viridiplantae</taxon>
        <taxon>Streptophyta</taxon>
        <taxon>Embryophyta</taxon>
        <taxon>Tracheophyta</taxon>
        <taxon>Spermatophyta</taxon>
        <taxon>Magnoliopsida</taxon>
        <taxon>Liliopsida</taxon>
        <taxon>Poales</taxon>
        <taxon>Poaceae</taxon>
        <taxon>BOP clade</taxon>
        <taxon>Pooideae</taxon>
        <taxon>Stipodae</taxon>
        <taxon>Brachypodieae</taxon>
        <taxon>Brachypodium</taxon>
    </lineage>
</organism>
<reference evidence="3" key="2">
    <citation type="submission" date="2017-06" db="EMBL/GenBank/DDBJ databases">
        <title>WGS assembly of Brachypodium distachyon.</title>
        <authorList>
            <consortium name="The International Brachypodium Initiative"/>
            <person name="Lucas S."/>
            <person name="Harmon-Smith M."/>
            <person name="Lail K."/>
            <person name="Tice H."/>
            <person name="Grimwood J."/>
            <person name="Bruce D."/>
            <person name="Barry K."/>
            <person name="Shu S."/>
            <person name="Lindquist E."/>
            <person name="Wang M."/>
            <person name="Pitluck S."/>
            <person name="Vogel J.P."/>
            <person name="Garvin D.F."/>
            <person name="Mockler T.C."/>
            <person name="Schmutz J."/>
            <person name="Rokhsar D."/>
            <person name="Bevan M.W."/>
        </authorList>
    </citation>
    <scope>NUCLEOTIDE SEQUENCE</scope>
    <source>
        <strain evidence="3">Bd21</strain>
    </source>
</reference>
<dbReference type="KEGG" id="bdi:100831291"/>
<dbReference type="EnsemblPlants" id="KQJ86201">
    <property type="protein sequence ID" value="KQJ86201"/>
    <property type="gene ID" value="BRADI_4g03950v3"/>
</dbReference>
<dbReference type="PANTHER" id="PTHR33454:SF10">
    <property type="entry name" value="PUROINDOLINE-B"/>
    <property type="match status" value="1"/>
</dbReference>
<dbReference type="SUPFAM" id="SSF47699">
    <property type="entry name" value="Bifunctional inhibitor/lipid-transfer protein/seed storage 2S albumin"/>
    <property type="match status" value="1"/>
</dbReference>
<feature type="chain" id="PRO_5014095310" description="Bifunctional inhibitor/plant lipid transfer protein/seed storage helical domain-containing protein" evidence="1">
    <location>
        <begin position="20"/>
        <end position="159"/>
    </location>
</feature>
<dbReference type="SMR" id="I1IH95"/>
<dbReference type="GeneID" id="100831291"/>
<dbReference type="eggNOG" id="ENOG502R4MS">
    <property type="taxonomic scope" value="Eukaryota"/>
</dbReference>
<dbReference type="PANTHER" id="PTHR33454">
    <property type="entry name" value="PROLAMIN PPROL 14P"/>
    <property type="match status" value="1"/>
</dbReference>
<evidence type="ECO:0000259" key="2">
    <source>
        <dbReference type="SMART" id="SM00499"/>
    </source>
</evidence>
<reference evidence="3 4" key="1">
    <citation type="journal article" date="2010" name="Nature">
        <title>Genome sequencing and analysis of the model grass Brachypodium distachyon.</title>
        <authorList>
            <consortium name="International Brachypodium Initiative"/>
        </authorList>
    </citation>
    <scope>NUCLEOTIDE SEQUENCE [LARGE SCALE GENOMIC DNA]</scope>
    <source>
        <strain evidence="3 4">Bd21</strain>
    </source>
</reference>
<accession>I1IH95</accession>
<dbReference type="InterPro" id="IPR016140">
    <property type="entry name" value="Bifunc_inhib/LTP/seed_store"/>
</dbReference>
<evidence type="ECO:0000313" key="5">
    <source>
        <dbReference type="Proteomes" id="UP000008810"/>
    </source>
</evidence>
<proteinExistence type="predicted"/>
<dbReference type="InterPro" id="IPR001954">
    <property type="entry name" value="Glia_glutenin"/>
</dbReference>
<sequence>MKITFFLLALLALVASATAFSRYADVRTGQDPHVRGDKGISSEQQCHQEQMKLDSCKDYVTERCTLPGEIPFTKPYKWGKGSCQEVKNQCCQELEKTSSECRCKAVWKMIEGELGGFWGVPQSQVKKVLQAAKNLPSMCNKGEACDIPVANGYYYYYNY</sequence>
<feature type="domain" description="Bifunctional inhibitor/plant lipid transfer protein/seed storage helical" evidence="2">
    <location>
        <begin position="56"/>
        <end position="145"/>
    </location>
</feature>
<dbReference type="Gramene" id="KQJ86201">
    <property type="protein sequence ID" value="KQJ86201"/>
    <property type="gene ID" value="BRADI_4g03950v3"/>
</dbReference>
<evidence type="ECO:0000256" key="1">
    <source>
        <dbReference type="SAM" id="SignalP"/>
    </source>
</evidence>
<dbReference type="CDD" id="cd00261">
    <property type="entry name" value="AAI_SS"/>
    <property type="match status" value="1"/>
</dbReference>
<keyword evidence="1" id="KW-0732">Signal</keyword>
<feature type="signal peptide" evidence="1">
    <location>
        <begin position="1"/>
        <end position="19"/>
    </location>
</feature>
<dbReference type="InterPro" id="IPR036312">
    <property type="entry name" value="Bifun_inhib/LTP/seed_sf"/>
</dbReference>
<dbReference type="SMART" id="SM00499">
    <property type="entry name" value="AAI"/>
    <property type="match status" value="1"/>
</dbReference>
<dbReference type="HOGENOM" id="CLU_1621987_0_0_1"/>
<dbReference type="Pfam" id="PF00234">
    <property type="entry name" value="Tryp_alpha_amyl"/>
    <property type="match status" value="1"/>
</dbReference>
<dbReference type="EMBL" id="CM000883">
    <property type="protein sequence ID" value="KQJ86201.1"/>
    <property type="molecule type" value="Genomic_DNA"/>
</dbReference>
<dbReference type="Proteomes" id="UP000008810">
    <property type="component" value="Chromosome 4"/>
</dbReference>
<dbReference type="AlphaFoldDB" id="I1IH95"/>
<name>I1IH95_BRADI</name>
<dbReference type="RefSeq" id="XP_003578775.1">
    <property type="nucleotide sequence ID" value="XM_003578727.4"/>
</dbReference>